<dbReference type="Proteomes" id="UP000707451">
    <property type="component" value="Unassembled WGS sequence"/>
</dbReference>
<reference evidence="3" key="1">
    <citation type="submission" date="2021-06" db="EMBL/GenBank/DDBJ databases">
        <title>Genome Sequence of Mortierella hyaline Strain SCG-10, a Cold-Adapted, Nitrate-Reducing Fungus Isolated from Soil in Minnesota, USA.</title>
        <authorList>
            <person name="Aldossari N."/>
        </authorList>
    </citation>
    <scope>NUCLEOTIDE SEQUENCE</scope>
    <source>
        <strain evidence="3">SCG-10</strain>
    </source>
</reference>
<name>A0A9P7Y572_9FUNG</name>
<evidence type="ECO:0000256" key="2">
    <source>
        <dbReference type="SAM" id="SignalP"/>
    </source>
</evidence>
<comment type="caution">
    <text evidence="3">The sequence shown here is derived from an EMBL/GenBank/DDBJ whole genome shotgun (WGS) entry which is preliminary data.</text>
</comment>
<keyword evidence="2" id="KW-0732">Signal</keyword>
<gene>
    <name evidence="3" type="ORF">KI688_000107</name>
</gene>
<dbReference type="EMBL" id="JAHRHY010000001">
    <property type="protein sequence ID" value="KAG9072337.1"/>
    <property type="molecule type" value="Genomic_DNA"/>
</dbReference>
<accession>A0A9P7Y572</accession>
<protein>
    <recommendedName>
        <fullName evidence="5">Secreted protein</fullName>
    </recommendedName>
</protein>
<evidence type="ECO:0000313" key="4">
    <source>
        <dbReference type="Proteomes" id="UP000707451"/>
    </source>
</evidence>
<sequence>MRLPAVTPSVTLSISSVALIVATQIESASMPATVPEIVSIAIALRPQADNDSVHSHQRRRREEATLTLHKHASMSDGPK</sequence>
<keyword evidence="4" id="KW-1185">Reference proteome</keyword>
<organism evidence="3 4">
    <name type="scientific">Linnemannia hyalina</name>
    <dbReference type="NCBI Taxonomy" id="64524"/>
    <lineage>
        <taxon>Eukaryota</taxon>
        <taxon>Fungi</taxon>
        <taxon>Fungi incertae sedis</taxon>
        <taxon>Mucoromycota</taxon>
        <taxon>Mortierellomycotina</taxon>
        <taxon>Mortierellomycetes</taxon>
        <taxon>Mortierellales</taxon>
        <taxon>Mortierellaceae</taxon>
        <taxon>Linnemannia</taxon>
    </lineage>
</organism>
<dbReference type="AlphaFoldDB" id="A0A9P7Y572"/>
<evidence type="ECO:0000256" key="1">
    <source>
        <dbReference type="SAM" id="MobiDB-lite"/>
    </source>
</evidence>
<proteinExistence type="predicted"/>
<evidence type="ECO:0000313" key="3">
    <source>
        <dbReference type="EMBL" id="KAG9072337.1"/>
    </source>
</evidence>
<feature type="region of interest" description="Disordered" evidence="1">
    <location>
        <begin position="48"/>
        <end position="79"/>
    </location>
</feature>
<feature type="signal peptide" evidence="2">
    <location>
        <begin position="1"/>
        <end position="22"/>
    </location>
</feature>
<feature type="chain" id="PRO_5040204421" description="Secreted protein" evidence="2">
    <location>
        <begin position="23"/>
        <end position="79"/>
    </location>
</feature>
<evidence type="ECO:0008006" key="5">
    <source>
        <dbReference type="Google" id="ProtNLM"/>
    </source>
</evidence>